<keyword evidence="1" id="KW-0472">Membrane</keyword>
<keyword evidence="1" id="KW-0812">Transmembrane</keyword>
<protein>
    <submittedName>
        <fullName evidence="2">Uncharacterized protein</fullName>
    </submittedName>
</protein>
<accession>A0A218MM58</accession>
<reference evidence="2" key="1">
    <citation type="submission" date="2016-10" db="EMBL/GenBank/DDBJ databases">
        <authorList>
            <person name="Varghese N."/>
        </authorList>
    </citation>
    <scope>NUCLEOTIDE SEQUENCE</scope>
</reference>
<evidence type="ECO:0000313" key="2">
    <source>
        <dbReference type="EMBL" id="ASF00359.1"/>
    </source>
</evidence>
<organism evidence="2">
    <name type="scientific">uncultured virus</name>
    <dbReference type="NCBI Taxonomy" id="340016"/>
    <lineage>
        <taxon>Viruses</taxon>
        <taxon>environmental samples</taxon>
    </lineage>
</organism>
<dbReference type="EMBL" id="KY052831">
    <property type="protein sequence ID" value="ASF00359.1"/>
    <property type="molecule type" value="Genomic_DNA"/>
</dbReference>
<name>A0A218MM58_9VIRU</name>
<reference evidence="2" key="2">
    <citation type="journal article" date="2017" name="Nat. Commun.">
        <title>Single-virus genomics reveals hidden cosmopolitan and abundant viruses.</title>
        <authorList>
            <person name="Martinez-Hernandez F."/>
            <person name="Fornas O."/>
            <person name="Lluesma Gomez M."/>
            <person name="Bolduc B."/>
            <person name="de la Cruz Pena M.J."/>
            <person name="Martinez J.M."/>
            <person name="Anton J."/>
            <person name="Gasol J.M."/>
            <person name="Rosselli R."/>
            <person name="Rodriguez-Valera F."/>
            <person name="Sullivan M.B."/>
            <person name="Acinas S.G."/>
            <person name="Martinez-Garcia M."/>
        </authorList>
    </citation>
    <scope>NUCLEOTIDE SEQUENCE</scope>
</reference>
<proteinExistence type="predicted"/>
<evidence type="ECO:0000256" key="1">
    <source>
        <dbReference type="SAM" id="Phobius"/>
    </source>
</evidence>
<sequence length="365" mass="42496">MSSEDLNNCGKYKRLQFIIYMTIMLVVFIFGSTLDAKGQTLKKTFKFATFYTAFSGGNSVADDNIYSVTNGLQTNVVETPFDYSITAGVRKIARFGYENRANVFYDGTEKSYSDAANIGKVKGFEFLFEADWRRQQGRNFLDQDYFLRYVAKNWIAKVEYLQDGFADVQYFEGSQRLRLHANDRLSFNIGVAQRISEPYGYNPLEEWVLSNSNIHYTSLAIQEGYTVDVQSGEYFSPDGELVANSVDVWEQVIIPEVINDYVAKKRNELPNVWNYSVVVGYDYYKYSKEFWMHNWVSVMPYHLKTDDEYSYFETTEGGQWIDYGAGLIFGWRLDKSLGVFLEGKYNKYWNREWHDFSVGLNYVIL</sequence>
<keyword evidence="1" id="KW-1133">Transmembrane helix</keyword>
<feature type="transmembrane region" description="Helical" evidence="1">
    <location>
        <begin position="17"/>
        <end position="36"/>
    </location>
</feature>